<organism evidence="1">
    <name type="scientific">Brassica napus</name>
    <name type="common">Rape</name>
    <dbReference type="NCBI Taxonomy" id="3708"/>
    <lineage>
        <taxon>Eukaryota</taxon>
        <taxon>Viridiplantae</taxon>
        <taxon>Streptophyta</taxon>
        <taxon>Embryophyta</taxon>
        <taxon>Tracheophyta</taxon>
        <taxon>Spermatophyta</taxon>
        <taxon>Magnoliopsida</taxon>
        <taxon>eudicotyledons</taxon>
        <taxon>Gunneridae</taxon>
        <taxon>Pentapetalae</taxon>
        <taxon>rosids</taxon>
        <taxon>malvids</taxon>
        <taxon>Brassicales</taxon>
        <taxon>Brassicaceae</taxon>
        <taxon>Brassiceae</taxon>
        <taxon>Brassica</taxon>
    </lineage>
</organism>
<dbReference type="AlphaFoldDB" id="A0A816SEN5"/>
<protein>
    <submittedName>
        <fullName evidence="1">(rape) hypothetical protein</fullName>
    </submittedName>
</protein>
<gene>
    <name evidence="1" type="ORF">DARMORV10_A06P09720.1</name>
</gene>
<dbReference type="EMBL" id="HG994360">
    <property type="protein sequence ID" value="CAF2082939.1"/>
    <property type="molecule type" value="Genomic_DNA"/>
</dbReference>
<evidence type="ECO:0000313" key="1">
    <source>
        <dbReference type="EMBL" id="CAF2082939.1"/>
    </source>
</evidence>
<accession>A0A816SEN5</accession>
<reference evidence="1" key="1">
    <citation type="submission" date="2021-01" db="EMBL/GenBank/DDBJ databases">
        <authorList>
            <consortium name="Genoscope - CEA"/>
            <person name="William W."/>
        </authorList>
    </citation>
    <scope>NUCLEOTIDE SEQUENCE</scope>
</reference>
<dbReference type="Proteomes" id="UP001295469">
    <property type="component" value="Chromosome A06"/>
</dbReference>
<proteinExistence type="predicted"/>
<sequence length="51" mass="5328">MVPSGANCINISFFNGSLSLMYCTVDKAPCKAALGFPQQTQSVIGGFASRV</sequence>
<name>A0A816SEN5_BRANA</name>